<feature type="compositionally biased region" description="Basic and acidic residues" evidence="6">
    <location>
        <begin position="271"/>
        <end position="283"/>
    </location>
</feature>
<dbReference type="InterPro" id="IPR001932">
    <property type="entry name" value="PPM-type_phosphatase-like_dom"/>
</dbReference>
<feature type="compositionally biased region" description="Basic residues" evidence="6">
    <location>
        <begin position="1097"/>
        <end position="1106"/>
    </location>
</feature>
<dbReference type="Pfam" id="PF01098">
    <property type="entry name" value="FTSW_RODA_SPOVE"/>
    <property type="match status" value="1"/>
</dbReference>
<feature type="compositionally biased region" description="Low complexity" evidence="6">
    <location>
        <begin position="441"/>
        <end position="473"/>
    </location>
</feature>
<feature type="compositionally biased region" description="Low complexity" evidence="6">
    <location>
        <begin position="974"/>
        <end position="986"/>
    </location>
</feature>
<dbReference type="InterPro" id="IPR036457">
    <property type="entry name" value="PPM-type-like_dom_sf"/>
</dbReference>
<gene>
    <name evidence="9" type="ORF">HMPREF1129_2737</name>
</gene>
<name>J3F2F0_ACTNH</name>
<feature type="transmembrane region" description="Helical" evidence="7">
    <location>
        <begin position="635"/>
        <end position="653"/>
    </location>
</feature>
<feature type="transmembrane region" description="Helical" evidence="7">
    <location>
        <begin position="541"/>
        <end position="558"/>
    </location>
</feature>
<dbReference type="AlphaFoldDB" id="J3F2F0"/>
<evidence type="ECO:0000256" key="1">
    <source>
        <dbReference type="ARBA" id="ARBA00004141"/>
    </source>
</evidence>
<feature type="compositionally biased region" description="Basic and acidic residues" evidence="6">
    <location>
        <begin position="1112"/>
        <end position="1123"/>
    </location>
</feature>
<organism evidence="9 10">
    <name type="scientific">Actinomyces naeslundii (strain ATCC 12104 / DSM 43013 / CCUG 2238 / JCM 8349 / NCTC 10301 / Howell 279)</name>
    <dbReference type="NCBI Taxonomy" id="1115803"/>
    <lineage>
        <taxon>Bacteria</taxon>
        <taxon>Bacillati</taxon>
        <taxon>Actinomycetota</taxon>
        <taxon>Actinomycetes</taxon>
        <taxon>Actinomycetales</taxon>
        <taxon>Actinomycetaceae</taxon>
        <taxon>Actinomyces</taxon>
    </lineage>
</organism>
<feature type="transmembrane region" description="Helical" evidence="7">
    <location>
        <begin position="564"/>
        <end position="584"/>
    </location>
</feature>
<dbReference type="EMBL" id="ALJK01000149">
    <property type="protein sequence ID" value="EJN84467.1"/>
    <property type="molecule type" value="Genomic_DNA"/>
</dbReference>
<evidence type="ECO:0000256" key="6">
    <source>
        <dbReference type="SAM" id="MobiDB-lite"/>
    </source>
</evidence>
<dbReference type="GO" id="GO:0015648">
    <property type="term" value="F:lipid-linked peptidoglycan transporter activity"/>
    <property type="evidence" value="ECO:0007669"/>
    <property type="project" value="TreeGrafter"/>
</dbReference>
<sequence length="1204" mass="129759">MTISLRFAARSDVGLVRQSNQDSGYAGPHLCLLCDGMGGPAGGDIASAVAIEHLMPLDADSHQAGELLGLMRDAVQAAHTELVTLSSQDPDLAGLGTTCIGVMRSGNKLAMVHVGDSRAYMLRDGTLTQVTTDHTFVEYLVETGRLTRDQARQHPQRSVLLRVLGDTEGEVQLDESIREAVPGDRWLLCSDGLSGPVTAETIGEVLAGVADPGQAADQLVDLALRAGGPDNVTAVVFDVVKDDPEPQTVPQVVGSAATERLAQERAAAANRKADGEAGTKDSEEASPAAKAAALMATLEERPDSTSKKDSSDVDEAIAVEAATQQKARRRHRRRVLVGSIVLLATLVGASALFYRWTQTRYYVSTYDGQVAIYQGIPQSIGPLKLSHSVKTYADLPVEKLDNNIRERLEATVTQKSMSEAQTYVDKTVRSYLKPARSPQGSSDSTATPSPSASPKPTSTPSSKTPAQPAQPDQAEQRAEMTAAPGPMGAPAGVATIQPAGTARHSGRWAEAALLGVALVLGLGGFVLTALNRTGSSPAQTVMLGGAFLGLTVLMHLWVRYTAPWADPVLLPAAVALNGIGLAMIQRLDLAYEVNEQWQFYVGAKQLIWTLLGVILFCAVLFLLRDYRRLRRWDRWAMWSGLVFLVLPFLPFIGQSINGARIWIRIGPMSFQPAELSKVLLAVFFASYLVANRDNLALAGRKVLWMSLPRARHLGPLFIVWGVSICVLVLQKDLGSSVLLFGLFVVVLYVATDRPSWLLIGAALFLPAAWFAATHLHHVQQRINGWLHATDNAVYNAAGGSWQLLTGMFGMSTGGLMGAGWGKGSPTLVTFANSDFIFASLGEELGLTGTLAILMLYLVLIQRGLRTAVSLRDGFGKLLAVGLSFAIALQIFVVIGGVTRLIPLTGLTLPFLAYGGSSLLANWVILALLLRLSDAARRPATHAPRIIDTAELPVSLRRRVQDAGADEPAEETVGSSPSQAASPASASYVDDQRAGQPEAGGYGPPPRRPATRRTTRPPRSSSARRHRLRRTPHRTERHCAHRGPRVSVTTATGGSSHEPTDPAGRLPGPGHVLRSGPVRHQRPGPGSPRHLGTTVRQRSPHLRRTQLAHRQPGVRDRPRPDPAGRWHHHRQHPEVRRRPGLPELPARLRQWPALRPGDRLLLARLRLDDRPGAGGELRAQRGRPLLVLLADQDPGDRRIAEGRGR</sequence>
<keyword evidence="2 7" id="KW-0812">Transmembrane</keyword>
<dbReference type="eggNOG" id="COG0631">
    <property type="taxonomic scope" value="Bacteria"/>
</dbReference>
<feature type="transmembrane region" description="Helical" evidence="7">
    <location>
        <begin position="605"/>
        <end position="623"/>
    </location>
</feature>
<feature type="transmembrane region" description="Helical" evidence="7">
    <location>
        <begin position="710"/>
        <end position="728"/>
    </location>
</feature>
<dbReference type="PATRIC" id="fig|1115803.3.peg.1766"/>
<feature type="transmembrane region" description="Helical" evidence="7">
    <location>
        <begin position="835"/>
        <end position="857"/>
    </location>
</feature>
<dbReference type="GO" id="GO:0032153">
    <property type="term" value="C:cell division site"/>
    <property type="evidence" value="ECO:0007669"/>
    <property type="project" value="TreeGrafter"/>
</dbReference>
<evidence type="ECO:0000256" key="5">
    <source>
        <dbReference type="ARBA" id="ARBA00023136"/>
    </source>
</evidence>
<evidence type="ECO:0000313" key="9">
    <source>
        <dbReference type="EMBL" id="EJN84467.1"/>
    </source>
</evidence>
<feature type="compositionally biased region" description="Low complexity" evidence="6">
    <location>
        <begin position="482"/>
        <end position="494"/>
    </location>
</feature>
<feature type="transmembrane region" description="Helical" evidence="7">
    <location>
        <begin position="877"/>
        <end position="898"/>
    </location>
</feature>
<proteinExistence type="predicted"/>
<feature type="transmembrane region" description="Helical" evidence="7">
    <location>
        <begin position="910"/>
        <end position="929"/>
    </location>
</feature>
<evidence type="ECO:0000256" key="3">
    <source>
        <dbReference type="ARBA" id="ARBA00022960"/>
    </source>
</evidence>
<dbReference type="Gene3D" id="3.60.40.10">
    <property type="entry name" value="PPM-type phosphatase domain"/>
    <property type="match status" value="1"/>
</dbReference>
<dbReference type="SUPFAM" id="SSF81606">
    <property type="entry name" value="PP2C-like"/>
    <property type="match status" value="1"/>
</dbReference>
<evidence type="ECO:0000313" key="10">
    <source>
        <dbReference type="Proteomes" id="UP000007814"/>
    </source>
</evidence>
<dbReference type="PANTHER" id="PTHR30474">
    <property type="entry name" value="CELL CYCLE PROTEIN"/>
    <property type="match status" value="1"/>
</dbReference>
<dbReference type="SMART" id="SM00331">
    <property type="entry name" value="PP2C_SIG"/>
    <property type="match status" value="1"/>
</dbReference>
<keyword evidence="4 7" id="KW-1133">Transmembrane helix</keyword>
<dbReference type="PROSITE" id="PS51746">
    <property type="entry name" value="PPM_2"/>
    <property type="match status" value="1"/>
</dbReference>
<dbReference type="InterPro" id="IPR001182">
    <property type="entry name" value="FtsW/RodA"/>
</dbReference>
<feature type="transmembrane region" description="Helical" evidence="7">
    <location>
        <begin position="793"/>
        <end position="815"/>
    </location>
</feature>
<dbReference type="SMART" id="SM00332">
    <property type="entry name" value="PP2Cc"/>
    <property type="match status" value="1"/>
</dbReference>
<evidence type="ECO:0000256" key="4">
    <source>
        <dbReference type="ARBA" id="ARBA00022989"/>
    </source>
</evidence>
<feature type="transmembrane region" description="Helical" evidence="7">
    <location>
        <begin position="756"/>
        <end position="772"/>
    </location>
</feature>
<dbReference type="eggNOG" id="COG0772">
    <property type="taxonomic scope" value="Bacteria"/>
</dbReference>
<dbReference type="GO" id="GO:0008360">
    <property type="term" value="P:regulation of cell shape"/>
    <property type="evidence" value="ECO:0007669"/>
    <property type="project" value="UniProtKB-KW"/>
</dbReference>
<evidence type="ECO:0000259" key="8">
    <source>
        <dbReference type="PROSITE" id="PS51746"/>
    </source>
</evidence>
<dbReference type="Pfam" id="PF13672">
    <property type="entry name" value="PP2C_2"/>
    <property type="match status" value="1"/>
</dbReference>
<dbReference type="PANTHER" id="PTHR30474:SF3">
    <property type="entry name" value="PEPTIDOGLYCAN GLYCOSYLTRANSFERASE RODA"/>
    <property type="match status" value="1"/>
</dbReference>
<feature type="region of interest" description="Disordered" evidence="6">
    <location>
        <begin position="432"/>
        <end position="494"/>
    </location>
</feature>
<keyword evidence="3" id="KW-0133">Cell shape</keyword>
<protein>
    <submittedName>
        <fullName evidence="9">Phosphoprotein phosphatase</fullName>
    </submittedName>
</protein>
<evidence type="ECO:0000256" key="2">
    <source>
        <dbReference type="ARBA" id="ARBA00022692"/>
    </source>
</evidence>
<feature type="region of interest" description="Disordered" evidence="6">
    <location>
        <begin position="959"/>
        <end position="1140"/>
    </location>
</feature>
<comment type="subcellular location">
    <subcellularLocation>
        <location evidence="1">Membrane</location>
        <topology evidence="1">Multi-pass membrane protein</topology>
    </subcellularLocation>
</comment>
<dbReference type="Proteomes" id="UP000007814">
    <property type="component" value="Unassembled WGS sequence"/>
</dbReference>
<feature type="compositionally biased region" description="Basic residues" evidence="6">
    <location>
        <begin position="1008"/>
        <end position="1031"/>
    </location>
</feature>
<feature type="transmembrane region" description="Helical" evidence="7">
    <location>
        <begin position="733"/>
        <end position="750"/>
    </location>
</feature>
<reference evidence="9 10" key="1">
    <citation type="submission" date="2012-07" db="EMBL/GenBank/DDBJ databases">
        <authorList>
            <person name="Durkin A.S."/>
            <person name="McCorrison J."/>
            <person name="Torralba M."/>
            <person name="Gillis M."/>
            <person name="Methe B."/>
            <person name="Sutton G."/>
            <person name="Nelson K.E."/>
        </authorList>
    </citation>
    <scope>NUCLEOTIDE SEQUENCE [LARGE SCALE GENOMIC DNA]</scope>
    <source>
        <strain evidence="10">ATCC 12104 / DSM 43013 / CCUG 2238 / JCM 8349 / NCTC 10301 / Howell 279</strain>
    </source>
</reference>
<feature type="compositionally biased region" description="Polar residues" evidence="6">
    <location>
        <begin position="1046"/>
        <end position="1056"/>
    </location>
</feature>
<comment type="caution">
    <text evidence="9">The sequence shown here is derived from an EMBL/GenBank/DDBJ whole genome shotgun (WGS) entry which is preliminary data.</text>
</comment>
<feature type="region of interest" description="Disordered" evidence="6">
    <location>
        <begin position="265"/>
        <end position="291"/>
    </location>
</feature>
<feature type="transmembrane region" description="Helical" evidence="7">
    <location>
        <begin position="335"/>
        <end position="356"/>
    </location>
</feature>
<dbReference type="GO" id="GO:0005886">
    <property type="term" value="C:plasma membrane"/>
    <property type="evidence" value="ECO:0007669"/>
    <property type="project" value="TreeGrafter"/>
</dbReference>
<accession>J3F2F0</accession>
<feature type="domain" description="PPM-type phosphatase" evidence="8">
    <location>
        <begin position="6"/>
        <end position="239"/>
    </location>
</feature>
<dbReference type="CDD" id="cd00143">
    <property type="entry name" value="PP2Cc"/>
    <property type="match status" value="1"/>
</dbReference>
<evidence type="ECO:0000256" key="7">
    <source>
        <dbReference type="SAM" id="Phobius"/>
    </source>
</evidence>
<feature type="transmembrane region" description="Helical" evidence="7">
    <location>
        <begin position="511"/>
        <end position="529"/>
    </location>
</feature>
<keyword evidence="5 7" id="KW-0472">Membrane</keyword>
<dbReference type="GO" id="GO:0051301">
    <property type="term" value="P:cell division"/>
    <property type="evidence" value="ECO:0007669"/>
    <property type="project" value="InterPro"/>
</dbReference>